<dbReference type="InterPro" id="IPR037026">
    <property type="entry name" value="Vgr_OB-fold_dom_sf"/>
</dbReference>
<reference evidence="2 3" key="1">
    <citation type="submission" date="2018-12" db="EMBL/GenBank/DDBJ databases">
        <authorList>
            <consortium name="Pathogen Informatics"/>
        </authorList>
    </citation>
    <scope>NUCLEOTIDE SEQUENCE [LARGE SCALE GENOMIC DNA]</scope>
    <source>
        <strain evidence="2 3">NCTC11951</strain>
    </source>
</reference>
<dbReference type="Gene3D" id="6.20.150.10">
    <property type="match status" value="1"/>
</dbReference>
<gene>
    <name evidence="1" type="ORF">NCTC11951_00455</name>
    <name evidence="2" type="ORF">NCTC11951_01302</name>
</gene>
<dbReference type="EMBL" id="LR134359">
    <property type="protein sequence ID" value="VEG62172.1"/>
    <property type="molecule type" value="Genomic_DNA"/>
</dbReference>
<evidence type="ECO:0000313" key="3">
    <source>
        <dbReference type="Proteomes" id="UP000275504"/>
    </source>
</evidence>
<accession>A0A3S4SWY9</accession>
<evidence type="ECO:0000313" key="1">
    <source>
        <dbReference type="EMBL" id="VEG60805.1"/>
    </source>
</evidence>
<proteinExistence type="predicted"/>
<evidence type="ECO:0000313" key="2">
    <source>
        <dbReference type="EMBL" id="VEG62172.1"/>
    </source>
</evidence>
<sequence>MIELGIICDIKEGKAKVAIGEMVTDFLSVFQSLANSYAVSFSPLRIGEQVLVIPVRGDLNSGVILRGIYQEKHKAKNTDTNTFNIDFEDGTHLEYNSKNSTLKLDVVKDINIACVAKQVNNNNDILNTQNATINANTITLNAPSISLKGNTQIAGAISTSGEGGASGTFSIKGNLNLIGNLQVSGNISDSKGDLTHHTHSCTCGATAVSR</sequence>
<dbReference type="NCBIfam" id="TIGR01644">
    <property type="entry name" value="phage_P2_V"/>
    <property type="match status" value="1"/>
</dbReference>
<dbReference type="AlphaFoldDB" id="A0A3S4SWY9"/>
<dbReference type="EMBL" id="LR134359">
    <property type="protein sequence ID" value="VEG60805.1"/>
    <property type="molecule type" value="Genomic_DNA"/>
</dbReference>
<dbReference type="Gene3D" id="2.40.50.230">
    <property type="entry name" value="Gp5 N-terminal domain"/>
    <property type="match status" value="1"/>
</dbReference>
<dbReference type="Proteomes" id="UP000275504">
    <property type="component" value="Chromosome"/>
</dbReference>
<name>A0A3S4SWY9_CAMJU</name>
<protein>
    <submittedName>
        <fullName evidence="2">Baseplate assembly protein V</fullName>
    </submittedName>
</protein>
<organism evidence="2 3">
    <name type="scientific">Campylobacter jejuni subsp. doylei</name>
    <dbReference type="NCBI Taxonomy" id="32021"/>
    <lineage>
        <taxon>Bacteria</taxon>
        <taxon>Pseudomonadati</taxon>
        <taxon>Campylobacterota</taxon>
        <taxon>Epsilonproteobacteria</taxon>
        <taxon>Campylobacterales</taxon>
        <taxon>Campylobacteraceae</taxon>
        <taxon>Campylobacter</taxon>
    </lineage>
</organism>
<dbReference type="InterPro" id="IPR013046">
    <property type="entry name" value="GpV/Gp45"/>
</dbReference>